<dbReference type="PANTHER" id="PTHR44329">
    <property type="entry name" value="SERINE/THREONINE-PROTEIN KINASE TNNI3K-RELATED"/>
    <property type="match status" value="1"/>
</dbReference>
<keyword evidence="1" id="KW-0067">ATP-binding</keyword>
<dbReference type="Pfam" id="PF00069">
    <property type="entry name" value="Pkinase"/>
    <property type="match status" value="1"/>
</dbReference>
<evidence type="ECO:0000313" key="5">
    <source>
        <dbReference type="Proteomes" id="UP000027986"/>
    </source>
</evidence>
<dbReference type="InterPro" id="IPR017441">
    <property type="entry name" value="Protein_kinase_ATP_BS"/>
</dbReference>
<name>A0A075JH03_9MICO</name>
<protein>
    <recommendedName>
        <fullName evidence="3">Protein kinase domain-containing protein</fullName>
    </recommendedName>
</protein>
<reference evidence="4 5" key="1">
    <citation type="submission" date="2014-07" db="EMBL/GenBank/DDBJ databases">
        <title>Genome Sequencing of Dermacoccus nishinomiyaensis.</title>
        <authorList>
            <person name="Hong K.W."/>
            <person name="Chan K.G."/>
        </authorList>
    </citation>
    <scope>NUCLEOTIDE SEQUENCE [LARGE SCALE GENOMIC DNA]</scope>
    <source>
        <strain evidence="4 5">M25</strain>
    </source>
</reference>
<dbReference type="OrthoDB" id="3778994at2"/>
<dbReference type="GeneID" id="41840734"/>
<keyword evidence="5" id="KW-1185">Reference proteome</keyword>
<feature type="binding site" evidence="1">
    <location>
        <position position="39"/>
    </location>
    <ligand>
        <name>ATP</name>
        <dbReference type="ChEBI" id="CHEBI:30616"/>
    </ligand>
</feature>
<accession>A0A075JH03</accession>
<dbReference type="PROSITE" id="PS00107">
    <property type="entry name" value="PROTEIN_KINASE_ATP"/>
    <property type="match status" value="1"/>
</dbReference>
<dbReference type="KEGG" id="dni:HX89_06025"/>
<dbReference type="GO" id="GO:0004674">
    <property type="term" value="F:protein serine/threonine kinase activity"/>
    <property type="evidence" value="ECO:0007669"/>
    <property type="project" value="TreeGrafter"/>
</dbReference>
<sequence length="561" mass="57694">MPDATAPTIAGYTIEALIGQGGSSSVWRATGPQGIVAIKVGTEPAITARSEWRMLRRHAGPHVVEALDLTTSAEGHSALVLEYMAGGSLDDVVRGRGGLTVGECVTALAPVAATMAGFHDRGCVHADLTPSNILFDHQGRPAIADLGATRVAARADGADWATYGFVAPEIVDGEPPSAAADVYSFGALAWFCLLGTPPPVAALRPHLVDVLPDAPDALVDLITACLAQTPSSRPHAAELATRLRGVATARPVPVPTAAPIGEGSGTTAAGESITRRLRDEAQRRQFLEPAEAERHGSSLWGGRRGRRGRRGAETRGEVGGRRTSRPGAVDAGRRADAAGARWRVGRWVPAALMGACVVAAAAMWPVHAGGDSADDAGSSTSAAYARANPGVTPANSTSSSTTLTPAPPSKAMPNAVSPSTNPEAGTAVPASGAKTPTMTAPTRQEVVALLDCRAKAWSTLDRQGLGRCLVPGSAAHTHDLQAFTRASAQGASYDGLGYAIGALTPTSCSGGQVCLTSRITTSGYDVRTKTASERVAARHDDVRLVVSHDGRGWRIASWSAG</sequence>
<dbReference type="InterPro" id="IPR051681">
    <property type="entry name" value="Ser/Thr_Kinases-Pseudokinases"/>
</dbReference>
<feature type="region of interest" description="Disordered" evidence="2">
    <location>
        <begin position="387"/>
        <end position="439"/>
    </location>
</feature>
<evidence type="ECO:0000256" key="1">
    <source>
        <dbReference type="PROSITE-ProRule" id="PRU10141"/>
    </source>
</evidence>
<evidence type="ECO:0000256" key="2">
    <source>
        <dbReference type="SAM" id="MobiDB-lite"/>
    </source>
</evidence>
<feature type="compositionally biased region" description="Basic and acidic residues" evidence="2">
    <location>
        <begin position="285"/>
        <end position="296"/>
    </location>
</feature>
<gene>
    <name evidence="4" type="ORF">HX89_06025</name>
</gene>
<dbReference type="InterPro" id="IPR000719">
    <property type="entry name" value="Prot_kinase_dom"/>
</dbReference>
<dbReference type="Gene3D" id="1.10.510.10">
    <property type="entry name" value="Transferase(Phosphotransferase) domain 1"/>
    <property type="match status" value="1"/>
</dbReference>
<dbReference type="InterPro" id="IPR011009">
    <property type="entry name" value="Kinase-like_dom_sf"/>
</dbReference>
<feature type="compositionally biased region" description="Low complexity" evidence="2">
    <location>
        <begin position="392"/>
        <end position="404"/>
    </location>
</feature>
<feature type="domain" description="Protein kinase" evidence="3">
    <location>
        <begin position="12"/>
        <end position="246"/>
    </location>
</feature>
<dbReference type="HOGENOM" id="CLU_035480_0_0_11"/>
<dbReference type="eggNOG" id="COG0515">
    <property type="taxonomic scope" value="Bacteria"/>
</dbReference>
<feature type="compositionally biased region" description="Basic and acidic residues" evidence="2">
    <location>
        <begin position="310"/>
        <end position="320"/>
    </location>
</feature>
<dbReference type="Proteomes" id="UP000027986">
    <property type="component" value="Chromosome"/>
</dbReference>
<dbReference type="CDD" id="cd14014">
    <property type="entry name" value="STKc_PknB_like"/>
    <property type="match status" value="1"/>
</dbReference>
<feature type="region of interest" description="Disordered" evidence="2">
    <location>
        <begin position="285"/>
        <end position="339"/>
    </location>
</feature>
<dbReference type="InterPro" id="IPR008266">
    <property type="entry name" value="Tyr_kinase_AS"/>
</dbReference>
<dbReference type="PANTHER" id="PTHR44329:SF261">
    <property type="entry name" value="ZINC FINGER CONTAINING PROTEIN KINASE-RELATED"/>
    <property type="match status" value="1"/>
</dbReference>
<dbReference type="SUPFAM" id="SSF56112">
    <property type="entry name" value="Protein kinase-like (PK-like)"/>
    <property type="match status" value="1"/>
</dbReference>
<evidence type="ECO:0000313" key="4">
    <source>
        <dbReference type="EMBL" id="AIF40572.1"/>
    </source>
</evidence>
<dbReference type="GO" id="GO:0005524">
    <property type="term" value="F:ATP binding"/>
    <property type="evidence" value="ECO:0007669"/>
    <property type="project" value="UniProtKB-UniRule"/>
</dbReference>
<evidence type="ECO:0000259" key="3">
    <source>
        <dbReference type="PROSITE" id="PS50011"/>
    </source>
</evidence>
<keyword evidence="1" id="KW-0547">Nucleotide-binding</keyword>
<dbReference type="EMBL" id="CP008889">
    <property type="protein sequence ID" value="AIF40572.1"/>
    <property type="molecule type" value="Genomic_DNA"/>
</dbReference>
<organism evidence="4 5">
    <name type="scientific">Dermacoccus nishinomiyaensis</name>
    <dbReference type="NCBI Taxonomy" id="1274"/>
    <lineage>
        <taxon>Bacteria</taxon>
        <taxon>Bacillati</taxon>
        <taxon>Actinomycetota</taxon>
        <taxon>Actinomycetes</taxon>
        <taxon>Micrococcales</taxon>
        <taxon>Dermacoccaceae</taxon>
        <taxon>Dermacoccus</taxon>
    </lineage>
</organism>
<dbReference type="PROSITE" id="PS00109">
    <property type="entry name" value="PROTEIN_KINASE_TYR"/>
    <property type="match status" value="1"/>
</dbReference>
<dbReference type="RefSeq" id="WP_038567765.1">
    <property type="nucleotide sequence ID" value="NZ_CP008889.1"/>
</dbReference>
<proteinExistence type="predicted"/>
<dbReference type="AlphaFoldDB" id="A0A075JH03"/>
<dbReference type="PROSITE" id="PS50011">
    <property type="entry name" value="PROTEIN_KINASE_DOM"/>
    <property type="match status" value="1"/>
</dbReference>